<feature type="signal peptide" evidence="1">
    <location>
        <begin position="1"/>
        <end position="19"/>
    </location>
</feature>
<reference evidence="2" key="2">
    <citation type="submission" date="2020-11" db="EMBL/GenBank/DDBJ databases">
        <authorList>
            <person name="McCartney M.A."/>
            <person name="Auch B."/>
            <person name="Kono T."/>
            <person name="Mallez S."/>
            <person name="Becker A."/>
            <person name="Gohl D.M."/>
            <person name="Silverstein K.A.T."/>
            <person name="Koren S."/>
            <person name="Bechman K.B."/>
            <person name="Herman A."/>
            <person name="Abrahante J.E."/>
            <person name="Garbe J."/>
        </authorList>
    </citation>
    <scope>NUCLEOTIDE SEQUENCE</scope>
    <source>
        <strain evidence="2">Duluth1</strain>
        <tissue evidence="2">Whole animal</tissue>
    </source>
</reference>
<dbReference type="EMBL" id="JAIWYP010000007">
    <property type="protein sequence ID" value="KAH3801807.1"/>
    <property type="molecule type" value="Genomic_DNA"/>
</dbReference>
<keyword evidence="1" id="KW-0732">Signal</keyword>
<keyword evidence="3" id="KW-1185">Reference proteome</keyword>
<gene>
    <name evidence="2" type="ORF">DPMN_155469</name>
</gene>
<evidence type="ECO:0000313" key="3">
    <source>
        <dbReference type="Proteomes" id="UP000828390"/>
    </source>
</evidence>
<protein>
    <submittedName>
        <fullName evidence="2">Uncharacterized protein</fullName>
    </submittedName>
</protein>
<name>A0A9D4FNX1_DREPO</name>
<dbReference type="Proteomes" id="UP000828390">
    <property type="component" value="Unassembled WGS sequence"/>
</dbReference>
<sequence>MFLKTVLLVVFLYNGLVSGSTTWPYYYTTAAYPTTAAAGCGACPTCPPGYSTYQTNNHGQCRCLCEYTGYYYQASTPQHVGRGVLMQILRNLQTNAAALEQMASGVSDEANIAESVANSSK</sequence>
<accession>A0A9D4FNX1</accession>
<reference evidence="2" key="1">
    <citation type="journal article" date="2019" name="bioRxiv">
        <title>The Genome of the Zebra Mussel, Dreissena polymorpha: A Resource for Invasive Species Research.</title>
        <authorList>
            <person name="McCartney M.A."/>
            <person name="Auch B."/>
            <person name="Kono T."/>
            <person name="Mallez S."/>
            <person name="Zhang Y."/>
            <person name="Obille A."/>
            <person name="Becker A."/>
            <person name="Abrahante J.E."/>
            <person name="Garbe J."/>
            <person name="Badalamenti J.P."/>
            <person name="Herman A."/>
            <person name="Mangelson H."/>
            <person name="Liachko I."/>
            <person name="Sullivan S."/>
            <person name="Sone E.D."/>
            <person name="Koren S."/>
            <person name="Silverstein K.A.T."/>
            <person name="Beckman K.B."/>
            <person name="Gohl D.M."/>
        </authorList>
    </citation>
    <scope>NUCLEOTIDE SEQUENCE</scope>
    <source>
        <strain evidence="2">Duluth1</strain>
        <tissue evidence="2">Whole animal</tissue>
    </source>
</reference>
<evidence type="ECO:0000313" key="2">
    <source>
        <dbReference type="EMBL" id="KAH3801807.1"/>
    </source>
</evidence>
<proteinExistence type="predicted"/>
<evidence type="ECO:0000256" key="1">
    <source>
        <dbReference type="SAM" id="SignalP"/>
    </source>
</evidence>
<organism evidence="2 3">
    <name type="scientific">Dreissena polymorpha</name>
    <name type="common">Zebra mussel</name>
    <name type="synonym">Mytilus polymorpha</name>
    <dbReference type="NCBI Taxonomy" id="45954"/>
    <lineage>
        <taxon>Eukaryota</taxon>
        <taxon>Metazoa</taxon>
        <taxon>Spiralia</taxon>
        <taxon>Lophotrochozoa</taxon>
        <taxon>Mollusca</taxon>
        <taxon>Bivalvia</taxon>
        <taxon>Autobranchia</taxon>
        <taxon>Heteroconchia</taxon>
        <taxon>Euheterodonta</taxon>
        <taxon>Imparidentia</taxon>
        <taxon>Neoheterodontei</taxon>
        <taxon>Myida</taxon>
        <taxon>Dreissenoidea</taxon>
        <taxon>Dreissenidae</taxon>
        <taxon>Dreissena</taxon>
    </lineage>
</organism>
<feature type="chain" id="PRO_5038646999" evidence="1">
    <location>
        <begin position="20"/>
        <end position="121"/>
    </location>
</feature>
<comment type="caution">
    <text evidence="2">The sequence shown here is derived from an EMBL/GenBank/DDBJ whole genome shotgun (WGS) entry which is preliminary data.</text>
</comment>
<dbReference type="AlphaFoldDB" id="A0A9D4FNX1"/>